<dbReference type="CDD" id="cd08500">
    <property type="entry name" value="PBP2_NikA_DppA_OppA_like_4"/>
    <property type="match status" value="1"/>
</dbReference>
<proteinExistence type="inferred from homology"/>
<dbReference type="Proteomes" id="UP000320184">
    <property type="component" value="Unassembled WGS sequence"/>
</dbReference>
<keyword evidence="2" id="KW-0813">Transport</keyword>
<evidence type="ECO:0000313" key="6">
    <source>
        <dbReference type="Proteomes" id="UP000320184"/>
    </source>
</evidence>
<organism evidence="5 6">
    <name type="scientific">Eiseniibacteriota bacterium</name>
    <dbReference type="NCBI Taxonomy" id="2212470"/>
    <lineage>
        <taxon>Bacteria</taxon>
        <taxon>Candidatus Eiseniibacteriota</taxon>
    </lineage>
</organism>
<dbReference type="GO" id="GO:0042597">
    <property type="term" value="C:periplasmic space"/>
    <property type="evidence" value="ECO:0007669"/>
    <property type="project" value="UniProtKB-ARBA"/>
</dbReference>
<evidence type="ECO:0000256" key="3">
    <source>
        <dbReference type="ARBA" id="ARBA00022729"/>
    </source>
</evidence>
<protein>
    <submittedName>
        <fullName evidence="5">ABC transporter substrate-binding protein</fullName>
    </submittedName>
</protein>
<sequence length="620" mass="69241">MKPSRRVGGNLPGEWARGALAVGSLALVLLGAGGCGGKVGVAGATYKDAHPLPPDTLTKEVEEIGTYGGRFVMAQTAAPRTFNVVMANETSSGDVCDGRLFEQLATYDNGKQEILPSLAKSWESTPDGLTWTFHLRHGAAFSDGHPLTSEDVLFSAEVYMDDSLHVSLYDFFKVNGQKLQFSAPDSYTVVVKTPAVYAMLIPTISSIYLIPKHRLEPAFRNGTFASAYNVSTPPESLVTSGPWMLKQYVPNEKTVLTRNPYWCGVDPQGHRLPYLDELVFLIVPDQNTAALKFKAGEVDALDDVKPENYQTYENEQKQGNFTLYDLGPSLNTNFFWFNLNKARDAKGGKKPGTTYADPAKYAWFNNRDFRIAVSKAMDRDAMIKSLFYGYAVKNWSTLTPGNKVWHSDSTFHYDYDPEGARKLLAGLGWKDRNGDGILEDAQGHKIGFTLKTNSSNALRVGMANFIKDDLAKVGIECFPSPVEFNTLITNLRQDFQYEGLLLGLQSATPPDPGMGQNVYRSSGLTHYWNIKQPKPETEAEARIDRLVTENVSTNDMAERLRSWHEIEDALNRECFVEWLPTLVYKVPIRNRFGNLHPSIIPHRIIWNIDRVFVKRPGQRA</sequence>
<dbReference type="PANTHER" id="PTHR30290:SF9">
    <property type="entry name" value="OLIGOPEPTIDE-BINDING PROTEIN APPA"/>
    <property type="match status" value="1"/>
</dbReference>
<dbReference type="GO" id="GO:0043190">
    <property type="term" value="C:ATP-binding cassette (ABC) transporter complex"/>
    <property type="evidence" value="ECO:0007669"/>
    <property type="project" value="InterPro"/>
</dbReference>
<evidence type="ECO:0000259" key="4">
    <source>
        <dbReference type="Pfam" id="PF00496"/>
    </source>
</evidence>
<evidence type="ECO:0000256" key="1">
    <source>
        <dbReference type="ARBA" id="ARBA00005695"/>
    </source>
</evidence>
<evidence type="ECO:0000313" key="5">
    <source>
        <dbReference type="EMBL" id="TMQ53548.1"/>
    </source>
</evidence>
<dbReference type="Pfam" id="PF00496">
    <property type="entry name" value="SBP_bac_5"/>
    <property type="match status" value="1"/>
</dbReference>
<feature type="domain" description="Solute-binding protein family 5" evidence="4">
    <location>
        <begin position="114"/>
        <end position="522"/>
    </location>
</feature>
<comment type="similarity">
    <text evidence="1">Belongs to the bacterial solute-binding protein 5 family.</text>
</comment>
<dbReference type="Gene3D" id="3.10.105.10">
    <property type="entry name" value="Dipeptide-binding Protein, Domain 3"/>
    <property type="match status" value="1"/>
</dbReference>
<dbReference type="PROSITE" id="PS51257">
    <property type="entry name" value="PROKAR_LIPOPROTEIN"/>
    <property type="match status" value="1"/>
</dbReference>
<dbReference type="InterPro" id="IPR000914">
    <property type="entry name" value="SBP_5_dom"/>
</dbReference>
<comment type="caution">
    <text evidence="5">The sequence shown here is derived from an EMBL/GenBank/DDBJ whole genome shotgun (WGS) entry which is preliminary data.</text>
</comment>
<dbReference type="InterPro" id="IPR039424">
    <property type="entry name" value="SBP_5"/>
</dbReference>
<dbReference type="SUPFAM" id="SSF53850">
    <property type="entry name" value="Periplasmic binding protein-like II"/>
    <property type="match status" value="1"/>
</dbReference>
<dbReference type="PANTHER" id="PTHR30290">
    <property type="entry name" value="PERIPLASMIC BINDING COMPONENT OF ABC TRANSPORTER"/>
    <property type="match status" value="1"/>
</dbReference>
<name>A0A538SQA1_UNCEI</name>
<accession>A0A538SQA1</accession>
<keyword evidence="3" id="KW-0732">Signal</keyword>
<dbReference type="PIRSF" id="PIRSF002741">
    <property type="entry name" value="MppA"/>
    <property type="match status" value="1"/>
</dbReference>
<dbReference type="GO" id="GO:1904680">
    <property type="term" value="F:peptide transmembrane transporter activity"/>
    <property type="evidence" value="ECO:0007669"/>
    <property type="project" value="TreeGrafter"/>
</dbReference>
<gene>
    <name evidence="5" type="ORF">E6K73_01205</name>
</gene>
<dbReference type="InterPro" id="IPR030678">
    <property type="entry name" value="Peptide/Ni-bd"/>
</dbReference>
<evidence type="ECO:0000256" key="2">
    <source>
        <dbReference type="ARBA" id="ARBA00022448"/>
    </source>
</evidence>
<dbReference type="AlphaFoldDB" id="A0A538SQA1"/>
<dbReference type="GO" id="GO:0015833">
    <property type="term" value="P:peptide transport"/>
    <property type="evidence" value="ECO:0007669"/>
    <property type="project" value="TreeGrafter"/>
</dbReference>
<dbReference type="Gene3D" id="3.40.190.10">
    <property type="entry name" value="Periplasmic binding protein-like II"/>
    <property type="match status" value="1"/>
</dbReference>
<reference evidence="5 6" key="1">
    <citation type="journal article" date="2019" name="Nat. Microbiol.">
        <title>Mediterranean grassland soil C-N compound turnover is dependent on rainfall and depth, and is mediated by genomically divergent microorganisms.</title>
        <authorList>
            <person name="Diamond S."/>
            <person name="Andeer P.F."/>
            <person name="Li Z."/>
            <person name="Crits-Christoph A."/>
            <person name="Burstein D."/>
            <person name="Anantharaman K."/>
            <person name="Lane K.R."/>
            <person name="Thomas B.C."/>
            <person name="Pan C."/>
            <person name="Northen T.R."/>
            <person name="Banfield J.F."/>
        </authorList>
    </citation>
    <scope>NUCLEOTIDE SEQUENCE [LARGE SCALE GENOMIC DNA]</scope>
    <source>
        <strain evidence="5">WS_3</strain>
    </source>
</reference>
<dbReference type="EMBL" id="VBOT01000015">
    <property type="protein sequence ID" value="TMQ53548.1"/>
    <property type="molecule type" value="Genomic_DNA"/>
</dbReference>